<keyword evidence="5 11" id="KW-0812">Transmembrane</keyword>
<dbReference type="PATRIC" id="fig|1229493.5.peg.983"/>
<comment type="caution">
    <text evidence="15">The sequence shown here is derived from an EMBL/GenBank/DDBJ whole genome shotgun (WGS) entry which is preliminary data.</text>
</comment>
<dbReference type="InterPro" id="IPR000727">
    <property type="entry name" value="T_SNARE_dom"/>
</dbReference>
<dbReference type="FunFam" id="1.10.287.950:FF:000001">
    <property type="entry name" value="Methyl-accepting chemotaxis sensory transducer"/>
    <property type="match status" value="1"/>
</dbReference>
<evidence type="ECO:0000313" key="15">
    <source>
        <dbReference type="EMBL" id="KIF53162.1"/>
    </source>
</evidence>
<evidence type="ECO:0000259" key="12">
    <source>
        <dbReference type="PROSITE" id="PS50111"/>
    </source>
</evidence>
<dbReference type="PROSITE" id="PS50192">
    <property type="entry name" value="T_SNARE"/>
    <property type="match status" value="1"/>
</dbReference>
<accession>A0A0C1WA11</accession>
<keyword evidence="6 11" id="KW-1133">Transmembrane helix</keyword>
<dbReference type="Gene3D" id="1.10.287.950">
    <property type="entry name" value="Methyl-accepting chemotaxis protein"/>
    <property type="match status" value="1"/>
</dbReference>
<evidence type="ECO:0000256" key="3">
    <source>
        <dbReference type="ARBA" id="ARBA00022500"/>
    </source>
</evidence>
<dbReference type="InterPro" id="IPR033479">
    <property type="entry name" value="dCache_1"/>
</dbReference>
<dbReference type="GO" id="GO:0006935">
    <property type="term" value="P:chemotaxis"/>
    <property type="evidence" value="ECO:0007669"/>
    <property type="project" value="UniProtKB-KW"/>
</dbReference>
<dbReference type="InterPro" id="IPR004089">
    <property type="entry name" value="MCPsignal_dom"/>
</dbReference>
<evidence type="ECO:0000256" key="6">
    <source>
        <dbReference type="ARBA" id="ARBA00022989"/>
    </source>
</evidence>
<sequence>MKFTHKVITASTVLLVSILSVTSTFQYIMVDRSLKNQVASGIPNIMNGVEGELATFMNEKKHLAQYVVNQVNENPEKDTLIKASGDKAILESFELVGGAFEIDGKATSGNTSWSPPDSWDGRQRPWYKQAKQAGKLIVTPPYLDATDNVMIISFAAPIYDKGEFIGALFFDVSLQGIAELVNKVNLFGAGNMIVTTRDGVIVADQDASNNGKVVSSIYQGASVKIREQQRIQLDGKEYVLLFSAVPGTDYLVGGILDEDIAFKAVSEVRNTSILSVLLAIVVSVFVLLLIINHLMKPIRTLNVALNDIAVGDGDLTKQLDEKTDPEFAELAKNFNVFTKKLRDQVISLKEIADTLTGISQGTFKASEQSATAMTTQGQEIEQLATAMHEMSTTASDVALNAQNAAAAAQEADDATNSGSKVVESTVNAISKLSDSVVETSSRVVELETSTHEINTVINVINEIAEQTNLLALNAAIEAARAGEQGRGFAVVADEVRNLAKRTQESTSEIGSIISKLHSDTQFVVDAMSSNRSLSEEAVTRAHDTNKALLTIREAISKISDMNLQIASAAEEQSLVAEEINANTSKIQELSLSVSENTSKTHDNIDCQVGVINQQSDILSQFRV</sequence>
<evidence type="ECO:0000256" key="5">
    <source>
        <dbReference type="ARBA" id="ARBA00022692"/>
    </source>
</evidence>
<evidence type="ECO:0000256" key="2">
    <source>
        <dbReference type="ARBA" id="ARBA00022475"/>
    </source>
</evidence>
<dbReference type="PROSITE" id="PS50111">
    <property type="entry name" value="CHEMOTAXIS_TRANSDUC_2"/>
    <property type="match status" value="1"/>
</dbReference>
<evidence type="ECO:0000259" key="14">
    <source>
        <dbReference type="PROSITE" id="PS50885"/>
    </source>
</evidence>
<evidence type="ECO:0000256" key="11">
    <source>
        <dbReference type="SAM" id="Phobius"/>
    </source>
</evidence>
<comment type="similarity">
    <text evidence="9">Belongs to the methyl-accepting chemotaxis (MCP) protein family.</text>
</comment>
<keyword evidence="7 11" id="KW-0472">Membrane</keyword>
<dbReference type="AlphaFoldDB" id="A0A0C1WA11"/>
<dbReference type="CDD" id="cd06225">
    <property type="entry name" value="HAMP"/>
    <property type="match status" value="1"/>
</dbReference>
<evidence type="ECO:0000256" key="1">
    <source>
        <dbReference type="ARBA" id="ARBA00004429"/>
    </source>
</evidence>
<dbReference type="Pfam" id="PF00672">
    <property type="entry name" value="HAMP"/>
    <property type="match status" value="1"/>
</dbReference>
<keyword evidence="8 10" id="KW-0807">Transducer</keyword>
<dbReference type="Pfam" id="PF00015">
    <property type="entry name" value="MCPsignal"/>
    <property type="match status" value="1"/>
</dbReference>
<evidence type="ECO:0000256" key="4">
    <source>
        <dbReference type="ARBA" id="ARBA00022519"/>
    </source>
</evidence>
<evidence type="ECO:0000313" key="16">
    <source>
        <dbReference type="Proteomes" id="UP000031586"/>
    </source>
</evidence>
<evidence type="ECO:0000256" key="9">
    <source>
        <dbReference type="ARBA" id="ARBA00029447"/>
    </source>
</evidence>
<dbReference type="InterPro" id="IPR003660">
    <property type="entry name" value="HAMP_dom"/>
</dbReference>
<feature type="transmembrane region" description="Helical" evidence="11">
    <location>
        <begin position="273"/>
        <end position="291"/>
    </location>
</feature>
<dbReference type="GO" id="GO:0007165">
    <property type="term" value="P:signal transduction"/>
    <property type="evidence" value="ECO:0007669"/>
    <property type="project" value="UniProtKB-KW"/>
</dbReference>
<dbReference type="Pfam" id="PF02743">
    <property type="entry name" value="dCache_1"/>
    <property type="match status" value="1"/>
</dbReference>
<evidence type="ECO:0000256" key="10">
    <source>
        <dbReference type="PROSITE-ProRule" id="PRU00284"/>
    </source>
</evidence>
<dbReference type="SUPFAM" id="SSF58104">
    <property type="entry name" value="Methyl-accepting chemotaxis protein (MCP) signaling domain"/>
    <property type="match status" value="1"/>
</dbReference>
<dbReference type="PANTHER" id="PTHR32089:SF117">
    <property type="entry name" value="METHYL ACCEPTING SENSORY TRANSDUCER WITH CACHE_1 SMALL MOLECULE BINDING DOMAIN"/>
    <property type="match status" value="1"/>
</dbReference>
<evidence type="ECO:0000256" key="8">
    <source>
        <dbReference type="ARBA" id="ARBA00023224"/>
    </source>
</evidence>
<dbReference type="PROSITE" id="PS50885">
    <property type="entry name" value="HAMP"/>
    <property type="match status" value="1"/>
</dbReference>
<evidence type="ECO:0000259" key="13">
    <source>
        <dbReference type="PROSITE" id="PS50192"/>
    </source>
</evidence>
<reference evidence="15 16" key="1">
    <citation type="submission" date="2014-07" db="EMBL/GenBank/DDBJ databases">
        <title>Unique and conserved regions in Vibrio harveyi and related species in comparison with the shrimp pathogen Vibrio harveyi CAIM 1792.</title>
        <authorList>
            <person name="Espinoza-Valles I."/>
            <person name="Vora G."/>
            <person name="Leekitcharoenphon P."/>
            <person name="Ussery D."/>
            <person name="Hoj L."/>
            <person name="Gomez-Gil B."/>
        </authorList>
    </citation>
    <scope>NUCLEOTIDE SEQUENCE [LARGE SCALE GENOMIC DNA]</scope>
    <source>
        <strain evidence="16">CAIM 1854 / LMG 25443</strain>
    </source>
</reference>
<keyword evidence="4" id="KW-0997">Cell inner membrane</keyword>
<dbReference type="SUPFAM" id="SSF103190">
    <property type="entry name" value="Sensory domain-like"/>
    <property type="match status" value="1"/>
</dbReference>
<evidence type="ECO:0000256" key="7">
    <source>
        <dbReference type="ARBA" id="ARBA00023136"/>
    </source>
</evidence>
<dbReference type="SMART" id="SM00283">
    <property type="entry name" value="MA"/>
    <property type="match status" value="1"/>
</dbReference>
<comment type="subcellular location">
    <subcellularLocation>
        <location evidence="1">Cell inner membrane</location>
        <topology evidence="1">Multi-pass membrane protein</topology>
    </subcellularLocation>
</comment>
<keyword evidence="3" id="KW-0145">Chemotaxis</keyword>
<feature type="domain" description="HAMP" evidence="14">
    <location>
        <begin position="292"/>
        <end position="346"/>
    </location>
</feature>
<keyword evidence="2" id="KW-1003">Cell membrane</keyword>
<evidence type="ECO:0008006" key="17">
    <source>
        <dbReference type="Google" id="ProtNLM"/>
    </source>
</evidence>
<dbReference type="GO" id="GO:0005886">
    <property type="term" value="C:plasma membrane"/>
    <property type="evidence" value="ECO:0007669"/>
    <property type="project" value="UniProtKB-SubCell"/>
</dbReference>
<dbReference type="CDD" id="cd11386">
    <property type="entry name" value="MCP_signal"/>
    <property type="match status" value="1"/>
</dbReference>
<dbReference type="EMBL" id="JPRD01000015">
    <property type="protein sequence ID" value="KIF53162.1"/>
    <property type="molecule type" value="Genomic_DNA"/>
</dbReference>
<dbReference type="Gene3D" id="3.30.450.20">
    <property type="entry name" value="PAS domain"/>
    <property type="match status" value="2"/>
</dbReference>
<organism evidence="15 16">
    <name type="scientific">Vibrio owensii CAIM 1854 = LMG 25443</name>
    <dbReference type="NCBI Taxonomy" id="1229493"/>
    <lineage>
        <taxon>Bacteria</taxon>
        <taxon>Pseudomonadati</taxon>
        <taxon>Pseudomonadota</taxon>
        <taxon>Gammaproteobacteria</taxon>
        <taxon>Vibrionales</taxon>
        <taxon>Vibrionaceae</taxon>
        <taxon>Vibrio</taxon>
    </lineage>
</organism>
<proteinExistence type="inferred from homology"/>
<feature type="domain" description="T-SNARE coiled-coil homology" evidence="13">
    <location>
        <begin position="538"/>
        <end position="600"/>
    </location>
</feature>
<dbReference type="InterPro" id="IPR029151">
    <property type="entry name" value="Sensor-like_sf"/>
</dbReference>
<name>A0A0C1WA11_9VIBR</name>
<dbReference type="PANTHER" id="PTHR32089">
    <property type="entry name" value="METHYL-ACCEPTING CHEMOTAXIS PROTEIN MCPB"/>
    <property type="match status" value="1"/>
</dbReference>
<protein>
    <recommendedName>
        <fullName evidence="17">Chemotaxis protein</fullName>
    </recommendedName>
</protein>
<dbReference type="Proteomes" id="UP000031586">
    <property type="component" value="Unassembled WGS sequence"/>
</dbReference>
<dbReference type="SMART" id="SM00304">
    <property type="entry name" value="HAMP"/>
    <property type="match status" value="1"/>
</dbReference>
<feature type="domain" description="Methyl-accepting transducer" evidence="12">
    <location>
        <begin position="351"/>
        <end position="587"/>
    </location>
</feature>
<dbReference type="CDD" id="cd12913">
    <property type="entry name" value="PDC1_MCP_like"/>
    <property type="match status" value="1"/>
</dbReference>
<gene>
    <name evidence="15" type="ORF">H735_09495</name>
</gene>